<dbReference type="GO" id="GO:0003677">
    <property type="term" value="F:DNA binding"/>
    <property type="evidence" value="ECO:0007669"/>
    <property type="project" value="InterPro"/>
</dbReference>
<dbReference type="EMBL" id="FIGZ01000019">
    <property type="protein sequence ID" value="CYV11023.1"/>
    <property type="molecule type" value="Genomic_DNA"/>
</dbReference>
<accession>A0A0Z8H5E5</accession>
<dbReference type="SUPFAM" id="SSF47413">
    <property type="entry name" value="lambda repressor-like DNA-binding domains"/>
    <property type="match status" value="1"/>
</dbReference>
<evidence type="ECO:0000313" key="2">
    <source>
        <dbReference type="Proteomes" id="UP000072083"/>
    </source>
</evidence>
<reference evidence="1 2" key="1">
    <citation type="submission" date="2016-02" db="EMBL/GenBank/DDBJ databases">
        <authorList>
            <consortium name="Pathogen Informatics"/>
        </authorList>
    </citation>
    <scope>NUCLEOTIDE SEQUENCE [LARGE SCALE GENOMIC DNA]</scope>
    <source>
        <strain evidence="1 2">LSS44</strain>
    </source>
</reference>
<gene>
    <name evidence="1" type="ORF">ERS132406_01681</name>
</gene>
<dbReference type="InterPro" id="IPR010982">
    <property type="entry name" value="Lambda_DNA-bd_dom_sf"/>
</dbReference>
<protein>
    <submittedName>
        <fullName evidence="1">Uncharacterized protein</fullName>
    </submittedName>
</protein>
<dbReference type="RefSeq" id="WP_044759288.1">
    <property type="nucleotide sequence ID" value="NZ_CEEJ01000103.1"/>
</dbReference>
<name>A0A0Z8H5E5_STRSU</name>
<evidence type="ECO:0000313" key="1">
    <source>
        <dbReference type="EMBL" id="CYV11023.1"/>
    </source>
</evidence>
<dbReference type="AlphaFoldDB" id="A0A0Z8H5E5"/>
<sequence length="608" mass="69389">MASITKYVKEHYFDEVSKAGVDYFLQNVIHLGVIADELIESVSVEYSEIKYVSAGNREDELIDIDVLLNIYAEVSRFSIFEPEDTQKKNRWLRVSCTALVDDGLKDFQIQSVTPYKRGKISLFEHPLSDELVPFLWKGELDDTAEAILRLYYPEALQSPIQINPYILAQTLGLSVEFREITSDTSIFGRIYFEDDTEQEISKMTIVIDSNLEKIRPSGTVNNTIVHECLHWILHRYSVELEKGSADSVTQISTTEEAVETDWMEWQVHSLAPKIMMPKAMTQQFLKLKFAELKENRQVNSMIDIIEDLIKATANYFGVTIIAALKRIVEFGVEEARGAFNYVDDRYVPAHSWQKGFLGVDQTFSIGLSDLSQLVSKHESLRHRLSEGGLIYAEAHVCLNDAKYITTKSNELPELTAYARTHMEECCLVFEKKSISHSKTKLSFAKMLDNSVDDSVTSHFHYPNNDENLKLEEEASMLMSHGNEIKKVLNELPPDFGGALNYLRDWRDMTIQDLAFTSLISERSIYSLLNNTKEPKMRTVIALSVALSLPHKIAYKFLELSGRTLRTQSNDEELLLDVFMMATGNFTVEHCNLILAQSKFSLLTTKKEL</sequence>
<dbReference type="Proteomes" id="UP000072083">
    <property type="component" value="Unassembled WGS sequence"/>
</dbReference>
<proteinExistence type="predicted"/>
<organism evidence="1 2">
    <name type="scientific">Streptococcus suis</name>
    <dbReference type="NCBI Taxonomy" id="1307"/>
    <lineage>
        <taxon>Bacteria</taxon>
        <taxon>Bacillati</taxon>
        <taxon>Bacillota</taxon>
        <taxon>Bacilli</taxon>
        <taxon>Lactobacillales</taxon>
        <taxon>Streptococcaceae</taxon>
        <taxon>Streptococcus</taxon>
    </lineage>
</organism>